<dbReference type="EMBL" id="MGJD01000005">
    <property type="protein sequence ID" value="OGN01489.1"/>
    <property type="molecule type" value="Genomic_DNA"/>
</dbReference>
<dbReference type="Proteomes" id="UP000177117">
    <property type="component" value="Unassembled WGS sequence"/>
</dbReference>
<dbReference type="AlphaFoldDB" id="A0A1F8EN63"/>
<reference evidence="1 2" key="1">
    <citation type="journal article" date="2016" name="Nat. Commun.">
        <title>Thousands of microbial genomes shed light on interconnected biogeochemical processes in an aquifer system.</title>
        <authorList>
            <person name="Anantharaman K."/>
            <person name="Brown C.T."/>
            <person name="Hug L.A."/>
            <person name="Sharon I."/>
            <person name="Castelle C.J."/>
            <person name="Probst A.J."/>
            <person name="Thomas B.C."/>
            <person name="Singh A."/>
            <person name="Wilkins M.J."/>
            <person name="Karaoz U."/>
            <person name="Brodie E.L."/>
            <person name="Williams K.H."/>
            <person name="Hubbard S.S."/>
            <person name="Banfield J.F."/>
        </authorList>
    </citation>
    <scope>NUCLEOTIDE SEQUENCE [LARGE SCALE GENOMIC DNA]</scope>
</reference>
<proteinExistence type="predicted"/>
<evidence type="ECO:0000313" key="2">
    <source>
        <dbReference type="Proteomes" id="UP000177117"/>
    </source>
</evidence>
<accession>A0A1F8EN63</accession>
<gene>
    <name evidence="1" type="ORF">A2650_03920</name>
</gene>
<name>A0A1F8EN63_9BACT</name>
<sequence>MGSSNWPDGYTIFDSTGITRVETDKDGTKKEYKITEDEWRKAHPEHRNSGCQDCKFVQDRETPFIYFIPREAKEKAGSNPEFVGNFTMPGWTGHAGFYIFKCQECGTVCADYPHGYDAYGCLYLKCTDQNCFASLILEPSEVRHIYERENVVAPPDREDLESELREVIDQVERRGIRVIMPGANASKKGLLRRIFNLKS</sequence>
<organism evidence="1 2">
    <name type="scientific">Candidatus Yanofskybacteria bacterium RIFCSPHIGHO2_01_FULL_41_53</name>
    <dbReference type="NCBI Taxonomy" id="1802663"/>
    <lineage>
        <taxon>Bacteria</taxon>
        <taxon>Candidatus Yanofskyibacteriota</taxon>
    </lineage>
</organism>
<protein>
    <submittedName>
        <fullName evidence="1">Uncharacterized protein</fullName>
    </submittedName>
</protein>
<comment type="caution">
    <text evidence="1">The sequence shown here is derived from an EMBL/GenBank/DDBJ whole genome shotgun (WGS) entry which is preliminary data.</text>
</comment>
<evidence type="ECO:0000313" key="1">
    <source>
        <dbReference type="EMBL" id="OGN01489.1"/>
    </source>
</evidence>